<dbReference type="PANTHER" id="PTHR43708:SF8">
    <property type="entry name" value="OXIDOREDUCTASE"/>
    <property type="match status" value="1"/>
</dbReference>
<dbReference type="EMBL" id="BAABKN010000025">
    <property type="protein sequence ID" value="GAA4750339.1"/>
    <property type="molecule type" value="Genomic_DNA"/>
</dbReference>
<dbReference type="SUPFAM" id="SSF55347">
    <property type="entry name" value="Glyceraldehyde-3-phosphate dehydrogenase-like, C-terminal domain"/>
    <property type="match status" value="1"/>
</dbReference>
<organism evidence="3 4">
    <name type="scientific">Nocardioides endophyticus</name>
    <dbReference type="NCBI Taxonomy" id="1353775"/>
    <lineage>
        <taxon>Bacteria</taxon>
        <taxon>Bacillati</taxon>
        <taxon>Actinomycetota</taxon>
        <taxon>Actinomycetes</taxon>
        <taxon>Propionibacteriales</taxon>
        <taxon>Nocardioidaceae</taxon>
        <taxon>Nocardioides</taxon>
    </lineage>
</organism>
<feature type="domain" description="Gfo/Idh/MocA-like oxidoreductase N-terminal" evidence="1">
    <location>
        <begin position="6"/>
        <end position="126"/>
    </location>
</feature>
<evidence type="ECO:0000259" key="2">
    <source>
        <dbReference type="Pfam" id="PF22725"/>
    </source>
</evidence>
<dbReference type="Pfam" id="PF22725">
    <property type="entry name" value="GFO_IDH_MocA_C3"/>
    <property type="match status" value="1"/>
</dbReference>
<dbReference type="RefSeq" id="WP_345528673.1">
    <property type="nucleotide sequence ID" value="NZ_BAABKN010000025.1"/>
</dbReference>
<dbReference type="PANTHER" id="PTHR43708">
    <property type="entry name" value="CONSERVED EXPRESSED OXIDOREDUCTASE (EUROFUNG)"/>
    <property type="match status" value="1"/>
</dbReference>
<reference evidence="4" key="1">
    <citation type="journal article" date="2019" name="Int. J. Syst. Evol. Microbiol.">
        <title>The Global Catalogue of Microorganisms (GCM) 10K type strain sequencing project: providing services to taxonomists for standard genome sequencing and annotation.</title>
        <authorList>
            <consortium name="The Broad Institute Genomics Platform"/>
            <consortium name="The Broad Institute Genome Sequencing Center for Infectious Disease"/>
            <person name="Wu L."/>
            <person name="Ma J."/>
        </authorList>
    </citation>
    <scope>NUCLEOTIDE SEQUENCE [LARGE SCALE GENOMIC DNA]</scope>
    <source>
        <strain evidence="4">JCM 18532</strain>
    </source>
</reference>
<evidence type="ECO:0000313" key="4">
    <source>
        <dbReference type="Proteomes" id="UP001499882"/>
    </source>
</evidence>
<sequence length="398" mass="44077">MSTIDLRIGILGLGTRTETLAPYLHRPGEGSIVVAGTDVREDALVRARALFGQDIALAEDHRALLDLDLDAVLVLTPDHLHRDMTIDFLEASVAVYLDKPMATTIEDCDAILEVARRTGTKLYVGHNMRHMPVILRMRELIQEGAIGEVKAIWCRHFVSHGGDYYFKNWCSDRRNTTGLLLQKGVHDIDVIHWLAGSTTRRVTGMGGLTVYGEVDSHADNSQRVRTDWFSYDNWPPLAIRDLSPVVDVEDLSMITMRLDNGVYATYEQCHYTPDYWRNYTVIGTEGRMENFGDEDGVIRIWNHRRDYEEHGDREVAFGGEGPHGGADASIIPEFLAFVRDDGPTTTTPVEARDAVAAGVSGTLSVRADGEPFVVPPVDPALAAYFAGNQVVAQEGGAR</sequence>
<protein>
    <submittedName>
        <fullName evidence="3">Gfo/Idh/MocA family oxidoreductase</fullName>
    </submittedName>
</protein>
<evidence type="ECO:0000313" key="3">
    <source>
        <dbReference type="EMBL" id="GAA4750339.1"/>
    </source>
</evidence>
<dbReference type="InterPro" id="IPR055170">
    <property type="entry name" value="GFO_IDH_MocA-like_dom"/>
</dbReference>
<proteinExistence type="predicted"/>
<dbReference type="Pfam" id="PF01408">
    <property type="entry name" value="GFO_IDH_MocA"/>
    <property type="match status" value="1"/>
</dbReference>
<gene>
    <name evidence="3" type="ORF">GCM10023350_39410</name>
</gene>
<dbReference type="SUPFAM" id="SSF51735">
    <property type="entry name" value="NAD(P)-binding Rossmann-fold domains"/>
    <property type="match status" value="1"/>
</dbReference>
<keyword evidence="4" id="KW-1185">Reference proteome</keyword>
<dbReference type="InterPro" id="IPR000683">
    <property type="entry name" value="Gfo/Idh/MocA-like_OxRdtase_N"/>
</dbReference>
<dbReference type="Gene3D" id="3.40.50.720">
    <property type="entry name" value="NAD(P)-binding Rossmann-like Domain"/>
    <property type="match status" value="1"/>
</dbReference>
<accession>A0ABP8Z9B2</accession>
<comment type="caution">
    <text evidence="3">The sequence shown here is derived from an EMBL/GenBank/DDBJ whole genome shotgun (WGS) entry which is preliminary data.</text>
</comment>
<dbReference type="Proteomes" id="UP001499882">
    <property type="component" value="Unassembled WGS sequence"/>
</dbReference>
<name>A0ABP8Z9B2_9ACTN</name>
<dbReference type="InterPro" id="IPR036291">
    <property type="entry name" value="NAD(P)-bd_dom_sf"/>
</dbReference>
<feature type="domain" description="GFO/IDH/MocA-like oxidoreductase" evidence="2">
    <location>
        <begin position="135"/>
        <end position="288"/>
    </location>
</feature>
<evidence type="ECO:0000259" key="1">
    <source>
        <dbReference type="Pfam" id="PF01408"/>
    </source>
</evidence>
<dbReference type="Gene3D" id="3.30.360.10">
    <property type="entry name" value="Dihydrodipicolinate Reductase, domain 2"/>
    <property type="match status" value="1"/>
</dbReference>
<dbReference type="InterPro" id="IPR051317">
    <property type="entry name" value="Gfo/Idh/MocA_oxidoreduct"/>
</dbReference>